<gene>
    <name evidence="1" type="ORF">EYZ11_003731</name>
</gene>
<proteinExistence type="predicted"/>
<sequence>MICALAYLKPLFTEAQKQMGEGADIDEAAMIKKLAELTLCELLGLRESRLPLADPSIGWT</sequence>
<dbReference type="Proteomes" id="UP000308092">
    <property type="component" value="Unassembled WGS sequence"/>
</dbReference>
<comment type="caution">
    <text evidence="1">The sequence shown here is derived from an EMBL/GenBank/DDBJ whole genome shotgun (WGS) entry which is preliminary data.</text>
</comment>
<evidence type="ECO:0000313" key="2">
    <source>
        <dbReference type="Proteomes" id="UP000308092"/>
    </source>
</evidence>
<reference evidence="1 2" key="1">
    <citation type="submission" date="2019-03" db="EMBL/GenBank/DDBJ databases">
        <title>The genome sequence of a newly discovered highly antifungal drug resistant Aspergillus species, Aspergillus tanneri NIH 1004.</title>
        <authorList>
            <person name="Mounaud S."/>
            <person name="Singh I."/>
            <person name="Joardar V."/>
            <person name="Pakala S."/>
            <person name="Pakala S."/>
            <person name="Venepally P."/>
            <person name="Hoover J."/>
            <person name="Nierman W."/>
            <person name="Chung J."/>
            <person name="Losada L."/>
        </authorList>
    </citation>
    <scope>NUCLEOTIDE SEQUENCE [LARGE SCALE GENOMIC DNA]</scope>
    <source>
        <strain evidence="1 2">NIH1004</strain>
    </source>
</reference>
<name>A0A4S3JMH7_9EURO</name>
<dbReference type="EMBL" id="SOSA01000098">
    <property type="protein sequence ID" value="THC96806.1"/>
    <property type="molecule type" value="Genomic_DNA"/>
</dbReference>
<keyword evidence="2" id="KW-1185">Reference proteome</keyword>
<dbReference type="VEuPathDB" id="FungiDB:EYZ11_003731"/>
<evidence type="ECO:0000313" key="1">
    <source>
        <dbReference type="EMBL" id="THC96806.1"/>
    </source>
</evidence>
<organism evidence="1 2">
    <name type="scientific">Aspergillus tanneri</name>
    <dbReference type="NCBI Taxonomy" id="1220188"/>
    <lineage>
        <taxon>Eukaryota</taxon>
        <taxon>Fungi</taxon>
        <taxon>Dikarya</taxon>
        <taxon>Ascomycota</taxon>
        <taxon>Pezizomycotina</taxon>
        <taxon>Eurotiomycetes</taxon>
        <taxon>Eurotiomycetidae</taxon>
        <taxon>Eurotiales</taxon>
        <taxon>Aspergillaceae</taxon>
        <taxon>Aspergillus</taxon>
        <taxon>Aspergillus subgen. Circumdati</taxon>
    </lineage>
</organism>
<dbReference type="AlphaFoldDB" id="A0A4S3JMH7"/>
<accession>A0A4S3JMH7</accession>
<protein>
    <submittedName>
        <fullName evidence="1">Uncharacterized protein</fullName>
    </submittedName>
</protein>